<evidence type="ECO:0000313" key="2">
    <source>
        <dbReference type="EMBL" id="KAG7095746.1"/>
    </source>
</evidence>
<sequence length="565" mass="64469">MATISEWRMGVWRDALVNRYNGTNPDASLIFTPIVVEQPPLDQTTTINHIHRLPVELLCRIFAFCAAEGAQYFQSGETSPRNWFSFTHVCRQWRIVAFDNPLLWTTPDFSRIRLVPLMLKNSRSVPLTLMAEIRCSKDSDAFLLALQHVSRTKTICLKCDGDEMNKIIPALLQPAPLLRTLSLVCRDDTPERAPVIPPNFLANNVSKLTSLTITNCRIHWDSLTLRDLSSLSIRVSPCRHHVLPVQEFVAVLRRMPRIQELKLHGLRIQWEAGAHSPHAVSLRYLRYLELGRDALRCASILNHINIPSAATIDLYCRFRETPHHETRLCGLMLSLSHLFSRAHIVKSLVLKGATAHLDVYANWESERDGCPLYPEINMRLVDGSGRLWRSWDAIVRGLAAALPLNKLRHLSLSGTWDNFLRSSHTLLDCFGPSANVETIEVEGSRLHAIVAKTLAREQAECRALTFFHSFHLRPNERESQPPIDSPQNALTFPHLRHLKLRHVANDRNSVFENYRKWLKVLLDSLMLRIEYGLLLSSLEFVNLTISARDIRAIEQIIGEGRKRPA</sequence>
<dbReference type="Gene3D" id="1.20.1280.50">
    <property type="match status" value="1"/>
</dbReference>
<dbReference type="GeneID" id="66075532"/>
<dbReference type="RefSeq" id="XP_043012216.1">
    <property type="nucleotide sequence ID" value="XM_043151123.1"/>
</dbReference>
<dbReference type="PANTHER" id="PTHR38926:SF5">
    <property type="entry name" value="F-BOX AND LEUCINE-RICH REPEAT PROTEIN 6"/>
    <property type="match status" value="1"/>
</dbReference>
<dbReference type="Proteomes" id="UP001049176">
    <property type="component" value="Chromosome 3"/>
</dbReference>
<reference evidence="2" key="1">
    <citation type="journal article" date="2021" name="Genome Biol. Evol.">
        <title>The assembled and annotated genome of the fairy-ring fungus Marasmius oreades.</title>
        <authorList>
            <person name="Hiltunen M."/>
            <person name="Ament-Velasquez S.L."/>
            <person name="Johannesson H."/>
        </authorList>
    </citation>
    <scope>NUCLEOTIDE SEQUENCE</scope>
    <source>
        <strain evidence="2">03SP1</strain>
    </source>
</reference>
<comment type="caution">
    <text evidence="2">The sequence shown here is derived from an EMBL/GenBank/DDBJ whole genome shotgun (WGS) entry which is preliminary data.</text>
</comment>
<evidence type="ECO:0000313" key="3">
    <source>
        <dbReference type="Proteomes" id="UP001049176"/>
    </source>
</evidence>
<organism evidence="2 3">
    <name type="scientific">Marasmius oreades</name>
    <name type="common">fairy-ring Marasmius</name>
    <dbReference type="NCBI Taxonomy" id="181124"/>
    <lineage>
        <taxon>Eukaryota</taxon>
        <taxon>Fungi</taxon>
        <taxon>Dikarya</taxon>
        <taxon>Basidiomycota</taxon>
        <taxon>Agaricomycotina</taxon>
        <taxon>Agaricomycetes</taxon>
        <taxon>Agaricomycetidae</taxon>
        <taxon>Agaricales</taxon>
        <taxon>Marasmiineae</taxon>
        <taxon>Marasmiaceae</taxon>
        <taxon>Marasmius</taxon>
    </lineage>
</organism>
<dbReference type="AlphaFoldDB" id="A0A9P7UW62"/>
<dbReference type="InterPro" id="IPR032675">
    <property type="entry name" value="LRR_dom_sf"/>
</dbReference>
<dbReference type="SUPFAM" id="SSF52047">
    <property type="entry name" value="RNI-like"/>
    <property type="match status" value="1"/>
</dbReference>
<dbReference type="InterPro" id="IPR001810">
    <property type="entry name" value="F-box_dom"/>
</dbReference>
<accession>A0A9P7UW62</accession>
<dbReference type="SUPFAM" id="SSF81383">
    <property type="entry name" value="F-box domain"/>
    <property type="match status" value="1"/>
</dbReference>
<dbReference type="EMBL" id="CM032183">
    <property type="protein sequence ID" value="KAG7095746.1"/>
    <property type="molecule type" value="Genomic_DNA"/>
</dbReference>
<protein>
    <recommendedName>
        <fullName evidence="1">F-box domain-containing protein</fullName>
    </recommendedName>
</protein>
<dbReference type="Pfam" id="PF12937">
    <property type="entry name" value="F-box-like"/>
    <property type="match status" value="1"/>
</dbReference>
<dbReference type="OrthoDB" id="3172239at2759"/>
<dbReference type="KEGG" id="more:E1B28_006456"/>
<proteinExistence type="predicted"/>
<evidence type="ECO:0000259" key="1">
    <source>
        <dbReference type="Pfam" id="PF12937"/>
    </source>
</evidence>
<keyword evidence="3" id="KW-1185">Reference proteome</keyword>
<gene>
    <name evidence="2" type="ORF">E1B28_006456</name>
</gene>
<dbReference type="InterPro" id="IPR036047">
    <property type="entry name" value="F-box-like_dom_sf"/>
</dbReference>
<dbReference type="Gene3D" id="3.80.10.10">
    <property type="entry name" value="Ribonuclease Inhibitor"/>
    <property type="match status" value="1"/>
</dbReference>
<name>A0A9P7UW62_9AGAR</name>
<dbReference type="PANTHER" id="PTHR38926">
    <property type="entry name" value="F-BOX DOMAIN CONTAINING PROTEIN, EXPRESSED"/>
    <property type="match status" value="1"/>
</dbReference>
<feature type="domain" description="F-box" evidence="1">
    <location>
        <begin position="50"/>
        <end position="109"/>
    </location>
</feature>